<name>A0AAV2YHM3_9STRA</name>
<evidence type="ECO:0000256" key="3">
    <source>
        <dbReference type="RuleBase" id="RU000363"/>
    </source>
</evidence>
<dbReference type="Pfam" id="PF00106">
    <property type="entry name" value="adh_short"/>
    <property type="match status" value="1"/>
</dbReference>
<keyword evidence="1" id="KW-0521">NADP</keyword>
<dbReference type="PRINTS" id="PR00080">
    <property type="entry name" value="SDRFAMILY"/>
</dbReference>
<evidence type="ECO:0000256" key="2">
    <source>
        <dbReference type="ARBA" id="ARBA00023002"/>
    </source>
</evidence>
<dbReference type="Proteomes" id="UP001146120">
    <property type="component" value="Unassembled WGS sequence"/>
</dbReference>
<sequence>MARRKKDRVNVAWHLGAHLSGALVIALPYISETRVMRALQLLAFLYCMLCSLDAVLTKYQLWHFEPMAPQDKHFVLLTGASSGIGREMAYLLAERKYSLVLAARSEAVLERMRGEIEMVHKVQVLVCACDLATDAGVAKLIAFVRDKDLTIDILINNAGASMTGNFHELSADQVDQLLKLNVMATVKLTHAIVPQLVARRRGQILNMGSLASAAPNPFAALYGSSKAFVVNFTQAINYELRSTGVTATCFCPGPVETNFHKTAACDSALYIKVPGVTMHPKDCAQAALTAMFNAVEIEYDSTITRFLAMMLRSVVPTRFVLMLAAVSMHHPRKALDMIRR</sequence>
<dbReference type="InterPro" id="IPR036291">
    <property type="entry name" value="NAD(P)-bd_dom_sf"/>
</dbReference>
<keyword evidence="4" id="KW-0472">Membrane</keyword>
<reference evidence="5" key="2">
    <citation type="journal article" date="2023" name="Microbiol Resour">
        <title>Decontamination and Annotation of the Draft Genome Sequence of the Oomycete Lagenidium giganteum ARSEF 373.</title>
        <authorList>
            <person name="Morgan W.R."/>
            <person name="Tartar A."/>
        </authorList>
    </citation>
    <scope>NUCLEOTIDE SEQUENCE</scope>
    <source>
        <strain evidence="5">ARSEF 373</strain>
    </source>
</reference>
<evidence type="ECO:0000313" key="6">
    <source>
        <dbReference type="Proteomes" id="UP001146120"/>
    </source>
</evidence>
<comment type="similarity">
    <text evidence="3">Belongs to the short-chain dehydrogenases/reductases (SDR) family.</text>
</comment>
<dbReference type="InterPro" id="IPR002347">
    <property type="entry name" value="SDR_fam"/>
</dbReference>
<evidence type="ECO:0000256" key="4">
    <source>
        <dbReference type="SAM" id="Phobius"/>
    </source>
</evidence>
<reference evidence="5" key="1">
    <citation type="submission" date="2022-11" db="EMBL/GenBank/DDBJ databases">
        <authorList>
            <person name="Morgan W.R."/>
            <person name="Tartar A."/>
        </authorList>
    </citation>
    <scope>NUCLEOTIDE SEQUENCE</scope>
    <source>
        <strain evidence="5">ARSEF 373</strain>
    </source>
</reference>
<dbReference type="PANTHER" id="PTHR43086">
    <property type="entry name" value="VERY-LONG-CHAIN 3-OXOOACYL-COA REDUCTASE"/>
    <property type="match status" value="1"/>
</dbReference>
<comment type="caution">
    <text evidence="5">The sequence shown here is derived from an EMBL/GenBank/DDBJ whole genome shotgun (WGS) entry which is preliminary data.</text>
</comment>
<dbReference type="PRINTS" id="PR00081">
    <property type="entry name" value="GDHRDH"/>
</dbReference>
<evidence type="ECO:0000256" key="1">
    <source>
        <dbReference type="ARBA" id="ARBA00022857"/>
    </source>
</evidence>
<evidence type="ECO:0000313" key="5">
    <source>
        <dbReference type="EMBL" id="DAZ92803.1"/>
    </source>
</evidence>
<dbReference type="PIRSF" id="PIRSF000126">
    <property type="entry name" value="11-beta-HSD1"/>
    <property type="match status" value="1"/>
</dbReference>
<gene>
    <name evidence="5" type="ORF">N0F65_010468</name>
</gene>
<keyword evidence="2" id="KW-0560">Oxidoreductase</keyword>
<dbReference type="GO" id="GO:0016491">
    <property type="term" value="F:oxidoreductase activity"/>
    <property type="evidence" value="ECO:0007669"/>
    <property type="project" value="UniProtKB-KW"/>
</dbReference>
<dbReference type="EMBL" id="DAKRPA010000381">
    <property type="protein sequence ID" value="DAZ92803.1"/>
    <property type="molecule type" value="Genomic_DNA"/>
</dbReference>
<dbReference type="SUPFAM" id="SSF51735">
    <property type="entry name" value="NAD(P)-binding Rossmann-fold domains"/>
    <property type="match status" value="1"/>
</dbReference>
<dbReference type="Gene3D" id="3.40.50.720">
    <property type="entry name" value="NAD(P)-binding Rossmann-like Domain"/>
    <property type="match status" value="1"/>
</dbReference>
<dbReference type="AlphaFoldDB" id="A0AAV2YHM3"/>
<keyword evidence="6" id="KW-1185">Reference proteome</keyword>
<keyword evidence="4" id="KW-0812">Transmembrane</keyword>
<dbReference type="GO" id="GO:0030497">
    <property type="term" value="P:fatty acid elongation"/>
    <property type="evidence" value="ECO:0007669"/>
    <property type="project" value="TreeGrafter"/>
</dbReference>
<dbReference type="CDD" id="cd05233">
    <property type="entry name" value="SDR_c"/>
    <property type="match status" value="1"/>
</dbReference>
<proteinExistence type="inferred from homology"/>
<accession>A0AAV2YHM3</accession>
<dbReference type="PANTHER" id="PTHR43086:SF2">
    <property type="entry name" value="HYDROXYSTEROID DEHYDROGENASE-LIKE PROTEIN 1"/>
    <property type="match status" value="1"/>
</dbReference>
<organism evidence="5 6">
    <name type="scientific">Lagenidium giganteum</name>
    <dbReference type="NCBI Taxonomy" id="4803"/>
    <lineage>
        <taxon>Eukaryota</taxon>
        <taxon>Sar</taxon>
        <taxon>Stramenopiles</taxon>
        <taxon>Oomycota</taxon>
        <taxon>Peronosporomycetes</taxon>
        <taxon>Pythiales</taxon>
        <taxon>Pythiaceae</taxon>
    </lineage>
</organism>
<keyword evidence="4" id="KW-1133">Transmembrane helix</keyword>
<protein>
    <submittedName>
        <fullName evidence="5">Uncharacterized protein</fullName>
    </submittedName>
</protein>
<dbReference type="GO" id="GO:0005783">
    <property type="term" value="C:endoplasmic reticulum"/>
    <property type="evidence" value="ECO:0007669"/>
    <property type="project" value="TreeGrafter"/>
</dbReference>
<feature type="transmembrane region" description="Helical" evidence="4">
    <location>
        <begin position="12"/>
        <end position="31"/>
    </location>
</feature>